<gene>
    <name evidence="6" type="primary">rpl18</name>
    <name evidence="7" type="ORF">GCM10007981_16020</name>
</gene>
<dbReference type="InterPro" id="IPR057268">
    <property type="entry name" value="Ribosomal_L18"/>
</dbReference>
<dbReference type="PANTHER" id="PTHR23410">
    <property type="entry name" value="RIBOSOMAL PROTEIN L5-RELATED"/>
    <property type="match status" value="1"/>
</dbReference>
<dbReference type="EMBL" id="BMNL01000003">
    <property type="protein sequence ID" value="GGP21968.1"/>
    <property type="molecule type" value="Genomic_DNA"/>
</dbReference>
<proteinExistence type="inferred from homology"/>
<keyword evidence="5 6" id="KW-0687">Ribonucleoprotein</keyword>
<sequence>MANGGMYKVKFRRRREGKTNYKKRAVMVISGKNRLVVRRTNRYIITQIIQARPEGDVTLVSATSKDLRKFGWKGGLKNLPAAYLTGFLLGKRALSRGLENAVLDIGLHVPMAGARVFAAAKGAIDAGMEIPQSEDSFPSEDRISGKHIADYASSMASDEEKLKSRFSDYFRNGLNPGDVVENFEETKKKIEEQVKAEAKAEA</sequence>
<organism evidence="7 8">
    <name type="scientific">Thermocladium modestius</name>
    <dbReference type="NCBI Taxonomy" id="62609"/>
    <lineage>
        <taxon>Archaea</taxon>
        <taxon>Thermoproteota</taxon>
        <taxon>Thermoprotei</taxon>
        <taxon>Thermoproteales</taxon>
        <taxon>Thermoproteaceae</taxon>
        <taxon>Thermocladium</taxon>
    </lineage>
</organism>
<evidence type="ECO:0000256" key="3">
    <source>
        <dbReference type="ARBA" id="ARBA00022884"/>
    </source>
</evidence>
<dbReference type="NCBIfam" id="NF006342">
    <property type="entry name" value="PRK08569.1"/>
    <property type="match status" value="1"/>
</dbReference>
<evidence type="ECO:0000256" key="1">
    <source>
        <dbReference type="ARBA" id="ARBA00007116"/>
    </source>
</evidence>
<dbReference type="Gene3D" id="3.30.420.100">
    <property type="match status" value="1"/>
</dbReference>
<evidence type="ECO:0000313" key="8">
    <source>
        <dbReference type="Proteomes" id="UP000610960"/>
    </source>
</evidence>
<dbReference type="InterPro" id="IPR057267">
    <property type="entry name" value="Rbsml_uL18_arch"/>
</dbReference>
<dbReference type="GO" id="GO:0008097">
    <property type="term" value="F:5S rRNA binding"/>
    <property type="evidence" value="ECO:0007669"/>
    <property type="project" value="InterPro"/>
</dbReference>
<evidence type="ECO:0000256" key="5">
    <source>
        <dbReference type="ARBA" id="ARBA00023274"/>
    </source>
</evidence>
<comment type="similarity">
    <text evidence="1 6">Belongs to the universal ribosomal protein uL18 family.</text>
</comment>
<protein>
    <recommendedName>
        <fullName evidence="6">Large ribosomal subunit protein uL18</fullName>
    </recommendedName>
</protein>
<dbReference type="AlphaFoldDB" id="A0A830GV46"/>
<dbReference type="GO" id="GO:0022625">
    <property type="term" value="C:cytosolic large ribosomal subunit"/>
    <property type="evidence" value="ECO:0007669"/>
    <property type="project" value="TreeGrafter"/>
</dbReference>
<reference evidence="7" key="1">
    <citation type="journal article" date="2014" name="Int. J. Syst. Evol. Microbiol.">
        <title>Complete genome sequence of Corynebacterium casei LMG S-19264T (=DSM 44701T), isolated from a smear-ripened cheese.</title>
        <authorList>
            <consortium name="US DOE Joint Genome Institute (JGI-PGF)"/>
            <person name="Walter F."/>
            <person name="Albersmeier A."/>
            <person name="Kalinowski J."/>
            <person name="Ruckert C."/>
        </authorList>
    </citation>
    <scope>NUCLEOTIDE SEQUENCE</scope>
    <source>
        <strain evidence="7">JCM 10088</strain>
    </source>
</reference>
<dbReference type="OrthoDB" id="8644at2157"/>
<accession>A0A830GV46</accession>
<comment type="function">
    <text evidence="6">This is one of the proteins that bind and probably mediate the attachment of the 5S RNA into the large ribosomal subunit, where it forms part of the central protuberance.</text>
</comment>
<evidence type="ECO:0000256" key="6">
    <source>
        <dbReference type="HAMAP-Rule" id="MF_01337"/>
    </source>
</evidence>
<dbReference type="GO" id="GO:0003735">
    <property type="term" value="F:structural constituent of ribosome"/>
    <property type="evidence" value="ECO:0007669"/>
    <property type="project" value="InterPro"/>
</dbReference>
<keyword evidence="4 6" id="KW-0689">Ribosomal protein</keyword>
<evidence type="ECO:0000313" key="7">
    <source>
        <dbReference type="EMBL" id="GGP21968.1"/>
    </source>
</evidence>
<comment type="subunit">
    <text evidence="6">Part of the 50S ribosomal subunit. Contacts the 5S and 23S rRNAs.</text>
</comment>
<comment type="caution">
    <text evidence="7">The sequence shown here is derived from an EMBL/GenBank/DDBJ whole genome shotgun (WGS) entry which is preliminary data.</text>
</comment>
<dbReference type="PRINTS" id="PR00058">
    <property type="entry name" value="RIBOSOMALL5"/>
</dbReference>
<dbReference type="InterPro" id="IPR005485">
    <property type="entry name" value="Rbsml_uL18_euk_arch"/>
</dbReference>
<dbReference type="HAMAP" id="MF_01337_A">
    <property type="entry name" value="Ribosomal_uL18_A"/>
    <property type="match status" value="1"/>
</dbReference>
<evidence type="ECO:0000256" key="2">
    <source>
        <dbReference type="ARBA" id="ARBA00022730"/>
    </source>
</evidence>
<evidence type="ECO:0000256" key="4">
    <source>
        <dbReference type="ARBA" id="ARBA00022980"/>
    </source>
</evidence>
<dbReference type="SUPFAM" id="SSF53137">
    <property type="entry name" value="Translational machinery components"/>
    <property type="match status" value="1"/>
</dbReference>
<dbReference type="Proteomes" id="UP000610960">
    <property type="component" value="Unassembled WGS sequence"/>
</dbReference>
<keyword evidence="3 6" id="KW-0694">RNA-binding</keyword>
<dbReference type="GO" id="GO:0000027">
    <property type="term" value="P:ribosomal large subunit assembly"/>
    <property type="evidence" value="ECO:0007669"/>
    <property type="project" value="TreeGrafter"/>
</dbReference>
<dbReference type="CDD" id="cd00432">
    <property type="entry name" value="Ribosomal_L18_L5e"/>
    <property type="match status" value="1"/>
</dbReference>
<keyword evidence="8" id="KW-1185">Reference proteome</keyword>
<keyword evidence="2 6" id="KW-0699">rRNA-binding</keyword>
<dbReference type="GO" id="GO:0006412">
    <property type="term" value="P:translation"/>
    <property type="evidence" value="ECO:0007669"/>
    <property type="project" value="UniProtKB-UniRule"/>
</dbReference>
<name>A0A830GV46_9CREN</name>
<dbReference type="RefSeq" id="WP_188596860.1">
    <property type="nucleotide sequence ID" value="NZ_BMNL01000003.1"/>
</dbReference>
<dbReference type="PANTHER" id="PTHR23410:SF12">
    <property type="entry name" value="LARGE RIBOSOMAL SUBUNIT PROTEIN UL18"/>
    <property type="match status" value="1"/>
</dbReference>
<reference evidence="7" key="2">
    <citation type="submission" date="2020-09" db="EMBL/GenBank/DDBJ databases">
        <authorList>
            <person name="Sun Q."/>
            <person name="Ohkuma M."/>
        </authorList>
    </citation>
    <scope>NUCLEOTIDE SEQUENCE</scope>
    <source>
        <strain evidence="7">JCM 10088</strain>
    </source>
</reference>
<dbReference type="Pfam" id="PF17144">
    <property type="entry name" value="Ribosomal_L5e"/>
    <property type="match status" value="2"/>
</dbReference>